<keyword evidence="2" id="KW-1185">Reference proteome</keyword>
<evidence type="ECO:0000313" key="1">
    <source>
        <dbReference type="EMBL" id="KAK3776368.1"/>
    </source>
</evidence>
<name>A0AAE1DNX4_9GAST</name>
<dbReference type="AlphaFoldDB" id="A0AAE1DNX4"/>
<reference evidence="1" key="1">
    <citation type="journal article" date="2023" name="G3 (Bethesda)">
        <title>A reference genome for the long-term kleptoplast-retaining sea slug Elysia crispata morphotype clarki.</title>
        <authorList>
            <person name="Eastman K.E."/>
            <person name="Pendleton A.L."/>
            <person name="Shaikh M.A."/>
            <person name="Suttiyut T."/>
            <person name="Ogas R."/>
            <person name="Tomko P."/>
            <person name="Gavelis G."/>
            <person name="Widhalm J.R."/>
            <person name="Wisecaver J.H."/>
        </authorList>
    </citation>
    <scope>NUCLEOTIDE SEQUENCE</scope>
    <source>
        <strain evidence="1">ECLA1</strain>
    </source>
</reference>
<accession>A0AAE1DNX4</accession>
<protein>
    <submittedName>
        <fullName evidence="1">Uncharacterized protein</fullName>
    </submittedName>
</protein>
<dbReference type="EMBL" id="JAWDGP010003217">
    <property type="protein sequence ID" value="KAK3776368.1"/>
    <property type="molecule type" value="Genomic_DNA"/>
</dbReference>
<proteinExistence type="predicted"/>
<dbReference type="Proteomes" id="UP001283361">
    <property type="component" value="Unassembled WGS sequence"/>
</dbReference>
<sequence>MTVIPDPRSIRVEPIMMVILDPRIRDQTAVRRLTLLLPLELGERYKFGISEVQDTHFKNILYRARCD</sequence>
<evidence type="ECO:0000313" key="2">
    <source>
        <dbReference type="Proteomes" id="UP001283361"/>
    </source>
</evidence>
<comment type="caution">
    <text evidence="1">The sequence shown here is derived from an EMBL/GenBank/DDBJ whole genome shotgun (WGS) entry which is preliminary data.</text>
</comment>
<gene>
    <name evidence="1" type="ORF">RRG08_059155</name>
</gene>
<organism evidence="1 2">
    <name type="scientific">Elysia crispata</name>
    <name type="common">lettuce slug</name>
    <dbReference type="NCBI Taxonomy" id="231223"/>
    <lineage>
        <taxon>Eukaryota</taxon>
        <taxon>Metazoa</taxon>
        <taxon>Spiralia</taxon>
        <taxon>Lophotrochozoa</taxon>
        <taxon>Mollusca</taxon>
        <taxon>Gastropoda</taxon>
        <taxon>Heterobranchia</taxon>
        <taxon>Euthyneura</taxon>
        <taxon>Panpulmonata</taxon>
        <taxon>Sacoglossa</taxon>
        <taxon>Placobranchoidea</taxon>
        <taxon>Plakobranchidae</taxon>
        <taxon>Elysia</taxon>
    </lineage>
</organism>